<feature type="transmembrane region" description="Helical" evidence="1">
    <location>
        <begin position="363"/>
        <end position="387"/>
    </location>
</feature>
<feature type="transmembrane region" description="Helical" evidence="1">
    <location>
        <begin position="434"/>
        <end position="455"/>
    </location>
</feature>
<feature type="transmembrane region" description="Helical" evidence="1">
    <location>
        <begin position="461"/>
        <end position="479"/>
    </location>
</feature>
<dbReference type="InterPro" id="IPR045175">
    <property type="entry name" value="M28_fam"/>
</dbReference>
<feature type="transmembrane region" description="Helical" evidence="1">
    <location>
        <begin position="407"/>
        <end position="427"/>
    </location>
</feature>
<evidence type="ECO:0000313" key="4">
    <source>
        <dbReference type="Proteomes" id="UP000614047"/>
    </source>
</evidence>
<dbReference type="GO" id="GO:0006508">
    <property type="term" value="P:proteolysis"/>
    <property type="evidence" value="ECO:0007669"/>
    <property type="project" value="InterPro"/>
</dbReference>
<name>A0A931GGK9_9ACTN</name>
<keyword evidence="1" id="KW-0472">Membrane</keyword>
<feature type="transmembrane region" description="Helical" evidence="1">
    <location>
        <begin position="484"/>
        <end position="502"/>
    </location>
</feature>
<accession>A0A931GGK9</accession>
<keyword evidence="1" id="KW-1133">Transmembrane helix</keyword>
<proteinExistence type="predicted"/>
<dbReference type="PANTHER" id="PTHR12147:SF26">
    <property type="entry name" value="PEPTIDASE M28 DOMAIN-CONTAINING PROTEIN"/>
    <property type="match status" value="1"/>
</dbReference>
<dbReference type="Pfam" id="PF04389">
    <property type="entry name" value="Peptidase_M28"/>
    <property type="match status" value="1"/>
</dbReference>
<dbReference type="InterPro" id="IPR007484">
    <property type="entry name" value="Peptidase_M28"/>
</dbReference>
<keyword evidence="4" id="KW-1185">Reference proteome</keyword>
<dbReference type="SUPFAM" id="SSF53187">
    <property type="entry name" value="Zn-dependent exopeptidases"/>
    <property type="match status" value="1"/>
</dbReference>
<feature type="transmembrane region" description="Helical" evidence="1">
    <location>
        <begin position="508"/>
        <end position="528"/>
    </location>
</feature>
<sequence>MRERLIEVPRRGRAGLWALLALAAVILTAAVTNGAMRPLPASAPGGEFSAERAVRHLERFATEPRPIGSPAGERTRNYLVEQLRAAGLKVETQRATGANASKGLASFGQVHNVVAKRRGTASTGTVLIAAHYDSAAMGPGASDDGAAVAAMLETVRALGNTALRNDLVLLLSDGEEDGVLGAEAFAREHPLGRAGGVLLNFEARGVAGPSLMFETSKDNAGLVRTFARNAPQPHGDSTLVALYRLLPNNTDFTPLTKAGFSGMNFAYIERSSHYHTARDSLAQMDRGSLQHHGSTMLALARTLGATDLATARAGHDATYFRVFGVMVTYPQWLVWPLALLSMAALAALAAVARRRRLLSLPRLALGAVSGVLPLLLSVVAAQALWSLLAGIRPAYDTLGGLLHRPGAFEAAVAVLTMVAVLVWYLALRRASGPCALAVGALIWPAALGILCAAYAPGAAFVFTLPALTCALGGLGALLLPRLRVTALTAGTALSAVLLPALAGTVFQGMGLALGGAAALVVALFALTLPPIAELVLPERAAFAVPAAGVVLAGALAGTGLAVDRFDAENPGRTHLAYVLDADRRRAHWVSADPAPPTWTRRFVSGHDTTGLPPGYARGPLRTGPAPAVRAAAPRVTPLGRSGDTVRLRVRAGSGARSVTLRVERPITQVTAAVRGSAPVTVPVTGTRARTWPGEVRFRGLPLQGVEITLRVPGTGRVRMTVIAETDGFRAVPGFTPMPSDLVASTREDGGLTAVTRTYTF</sequence>
<feature type="domain" description="Peptidase M28" evidence="2">
    <location>
        <begin position="112"/>
        <end position="299"/>
    </location>
</feature>
<feature type="transmembrane region" description="Helical" evidence="1">
    <location>
        <begin position="332"/>
        <end position="351"/>
    </location>
</feature>
<dbReference type="AlphaFoldDB" id="A0A931GGK9"/>
<evidence type="ECO:0000256" key="1">
    <source>
        <dbReference type="SAM" id="Phobius"/>
    </source>
</evidence>
<evidence type="ECO:0000259" key="2">
    <source>
        <dbReference type="Pfam" id="PF04389"/>
    </source>
</evidence>
<protein>
    <recommendedName>
        <fullName evidence="2">Peptidase M28 domain-containing protein</fullName>
    </recommendedName>
</protein>
<dbReference type="EMBL" id="JADOUA010000001">
    <property type="protein sequence ID" value="MBG6086450.1"/>
    <property type="molecule type" value="Genomic_DNA"/>
</dbReference>
<reference evidence="3" key="1">
    <citation type="submission" date="2020-11" db="EMBL/GenBank/DDBJ databases">
        <title>Sequencing the genomes of 1000 actinobacteria strains.</title>
        <authorList>
            <person name="Klenk H.-P."/>
        </authorList>
    </citation>
    <scope>NUCLEOTIDE SEQUENCE</scope>
    <source>
        <strain evidence="3">DSM 43175</strain>
    </source>
</reference>
<comment type="caution">
    <text evidence="3">The sequence shown here is derived from an EMBL/GenBank/DDBJ whole genome shotgun (WGS) entry which is preliminary data.</text>
</comment>
<keyword evidence="1" id="KW-0812">Transmembrane</keyword>
<dbReference type="GO" id="GO:0008235">
    <property type="term" value="F:metalloexopeptidase activity"/>
    <property type="evidence" value="ECO:0007669"/>
    <property type="project" value="InterPro"/>
</dbReference>
<dbReference type="Gene3D" id="3.40.630.10">
    <property type="entry name" value="Zn peptidases"/>
    <property type="match status" value="1"/>
</dbReference>
<dbReference type="PANTHER" id="PTHR12147">
    <property type="entry name" value="METALLOPEPTIDASE M28 FAMILY MEMBER"/>
    <property type="match status" value="1"/>
</dbReference>
<dbReference type="RefSeq" id="WP_197009451.1">
    <property type="nucleotide sequence ID" value="NZ_BAABES010000013.1"/>
</dbReference>
<organism evidence="3 4">
    <name type="scientific">Actinomadura viridis</name>
    <dbReference type="NCBI Taxonomy" id="58110"/>
    <lineage>
        <taxon>Bacteria</taxon>
        <taxon>Bacillati</taxon>
        <taxon>Actinomycetota</taxon>
        <taxon>Actinomycetes</taxon>
        <taxon>Streptosporangiales</taxon>
        <taxon>Thermomonosporaceae</taxon>
        <taxon>Actinomadura</taxon>
    </lineage>
</organism>
<gene>
    <name evidence="3" type="ORF">IW256_000563</name>
</gene>
<dbReference type="Proteomes" id="UP000614047">
    <property type="component" value="Unassembled WGS sequence"/>
</dbReference>
<evidence type="ECO:0000313" key="3">
    <source>
        <dbReference type="EMBL" id="MBG6086450.1"/>
    </source>
</evidence>
<feature type="transmembrane region" description="Helical" evidence="1">
    <location>
        <begin position="540"/>
        <end position="562"/>
    </location>
</feature>